<comment type="cofactor">
    <cofactor evidence="7">
        <name>Mg(2+)</name>
        <dbReference type="ChEBI" id="CHEBI:18420"/>
    </cofactor>
</comment>
<evidence type="ECO:0000256" key="1">
    <source>
        <dbReference type="ARBA" id="ARBA00004651"/>
    </source>
</evidence>
<dbReference type="RefSeq" id="WP_110390966.1">
    <property type="nucleotide sequence ID" value="NZ_QJKI01000011.1"/>
</dbReference>
<dbReference type="OrthoDB" id="9783652at2"/>
<dbReference type="PANTHER" id="PTHR22926">
    <property type="entry name" value="PHOSPHO-N-ACETYLMURAMOYL-PENTAPEPTIDE-TRANSFERASE"/>
    <property type="match status" value="1"/>
</dbReference>
<evidence type="ECO:0000256" key="7">
    <source>
        <dbReference type="PIRSR" id="PIRSR600715-1"/>
    </source>
</evidence>
<keyword evidence="7" id="KW-0479">Metal-binding</keyword>
<protein>
    <submittedName>
        <fullName evidence="9">UDP-N-acetylmuramyl pentapeptide phosphotransferase/UDP-N-acetylglucosamine-1-phosphate transferase</fullName>
    </submittedName>
</protein>
<name>A0A318KYY1_9NEIS</name>
<dbReference type="GO" id="GO:0046872">
    <property type="term" value="F:metal ion binding"/>
    <property type="evidence" value="ECO:0007669"/>
    <property type="project" value="UniProtKB-KW"/>
</dbReference>
<reference evidence="9 10" key="1">
    <citation type="submission" date="2018-05" db="EMBL/GenBank/DDBJ databases">
        <title>Genomic Encyclopedia of Type Strains, Phase IV (KMG-IV): sequencing the most valuable type-strain genomes for metagenomic binning, comparative biology and taxonomic classification.</title>
        <authorList>
            <person name="Goeker M."/>
        </authorList>
    </citation>
    <scope>NUCLEOTIDE SEQUENCE [LARGE SCALE GENOMIC DNA]</scope>
    <source>
        <strain evidence="9 10">DSM 29661</strain>
    </source>
</reference>
<dbReference type="CDD" id="cd06912">
    <property type="entry name" value="GT_MraY_like"/>
    <property type="match status" value="1"/>
</dbReference>
<dbReference type="PANTHER" id="PTHR22926:SF3">
    <property type="entry name" value="UNDECAPRENYL-PHOSPHATE ALPHA-N-ACETYLGLUCOSAMINYL 1-PHOSPHATE TRANSFERASE"/>
    <property type="match status" value="1"/>
</dbReference>
<keyword evidence="4 8" id="KW-0812">Transmembrane</keyword>
<keyword evidence="7" id="KW-0460">Magnesium</keyword>
<keyword evidence="6 8" id="KW-0472">Membrane</keyword>
<feature type="transmembrane region" description="Helical" evidence="8">
    <location>
        <begin position="331"/>
        <end position="349"/>
    </location>
</feature>
<dbReference type="Pfam" id="PF00953">
    <property type="entry name" value="Glycos_transf_4"/>
    <property type="match status" value="1"/>
</dbReference>
<evidence type="ECO:0000256" key="4">
    <source>
        <dbReference type="ARBA" id="ARBA00022692"/>
    </source>
</evidence>
<sequence>MIVFLTAFFASVLAVWLIIRSEHLHHHLTADSDLDGVQKFHVVAVPRVGGLGILIGMLASASWLSLLLAVPPYQTWLLLMVASPAFFGGITEDMTKRVGVLPRLLLTMLSAVAGYWFLGAALTRLDLPFIDRLLSDWWPVSLVVTAVAVGGVANAINLIDGYNGLAAMVAAGIALCLAFVGWVLHDSFMVVSCLSLAGALFGFLVWNFPFGRIFLGDGGAYFVGFLLAELSVLLVARHPHVSAWFPMLLLFYPVFETLFTIFRRMSLHARSPGHPDACHLHQMLYKRAVRWHVGTRDPQHKTLRNALTAPYLWALWLVSAIPALLFWRFPALLMLSCLGFAIVYVWLYMRLLRWRTPKWLILRRR</sequence>
<comment type="subcellular location">
    <subcellularLocation>
        <location evidence="1">Cell membrane</location>
        <topology evidence="1">Multi-pass membrane protein</topology>
    </subcellularLocation>
</comment>
<feature type="binding site" evidence="7">
    <location>
        <position position="217"/>
    </location>
    <ligand>
        <name>Mg(2+)</name>
        <dbReference type="ChEBI" id="CHEBI:18420"/>
    </ligand>
</feature>
<evidence type="ECO:0000256" key="3">
    <source>
        <dbReference type="ARBA" id="ARBA00022679"/>
    </source>
</evidence>
<gene>
    <name evidence="9" type="ORF">DFR34_11177</name>
</gene>
<feature type="transmembrane region" description="Helical" evidence="8">
    <location>
        <begin position="104"/>
        <end position="125"/>
    </location>
</feature>
<dbReference type="GO" id="GO:0009103">
    <property type="term" value="P:lipopolysaccharide biosynthetic process"/>
    <property type="evidence" value="ECO:0007669"/>
    <property type="project" value="TreeGrafter"/>
</dbReference>
<dbReference type="GO" id="GO:0005886">
    <property type="term" value="C:plasma membrane"/>
    <property type="evidence" value="ECO:0007669"/>
    <property type="project" value="UniProtKB-SubCell"/>
</dbReference>
<dbReference type="Proteomes" id="UP000247555">
    <property type="component" value="Unassembled WGS sequence"/>
</dbReference>
<dbReference type="GO" id="GO:0044038">
    <property type="term" value="P:cell wall macromolecule biosynthetic process"/>
    <property type="evidence" value="ECO:0007669"/>
    <property type="project" value="TreeGrafter"/>
</dbReference>
<dbReference type="InterPro" id="IPR000715">
    <property type="entry name" value="Glycosyl_transferase_4"/>
</dbReference>
<dbReference type="GO" id="GO:0016780">
    <property type="term" value="F:phosphotransferase activity, for other substituted phosphate groups"/>
    <property type="evidence" value="ECO:0007669"/>
    <property type="project" value="InterPro"/>
</dbReference>
<keyword evidence="10" id="KW-1185">Reference proteome</keyword>
<evidence type="ECO:0000256" key="8">
    <source>
        <dbReference type="SAM" id="Phobius"/>
    </source>
</evidence>
<evidence type="ECO:0000256" key="5">
    <source>
        <dbReference type="ARBA" id="ARBA00022989"/>
    </source>
</evidence>
<feature type="transmembrane region" description="Helical" evidence="8">
    <location>
        <begin position="243"/>
        <end position="262"/>
    </location>
</feature>
<feature type="transmembrane region" description="Helical" evidence="8">
    <location>
        <begin position="44"/>
        <end position="70"/>
    </location>
</feature>
<evidence type="ECO:0000313" key="10">
    <source>
        <dbReference type="Proteomes" id="UP000247555"/>
    </source>
</evidence>
<dbReference type="EMBL" id="QJKI01000011">
    <property type="protein sequence ID" value="PXX78443.1"/>
    <property type="molecule type" value="Genomic_DNA"/>
</dbReference>
<proteinExistence type="predicted"/>
<keyword evidence="5 8" id="KW-1133">Transmembrane helix</keyword>
<evidence type="ECO:0000256" key="2">
    <source>
        <dbReference type="ARBA" id="ARBA00022475"/>
    </source>
</evidence>
<comment type="caution">
    <text evidence="9">The sequence shown here is derived from an EMBL/GenBank/DDBJ whole genome shotgun (WGS) entry which is preliminary data.</text>
</comment>
<feature type="transmembrane region" description="Helical" evidence="8">
    <location>
        <begin position="163"/>
        <end position="182"/>
    </location>
</feature>
<keyword evidence="3 9" id="KW-0808">Transferase</keyword>
<dbReference type="AlphaFoldDB" id="A0A318KYY1"/>
<feature type="binding site" evidence="7">
    <location>
        <position position="157"/>
    </location>
    <ligand>
        <name>Mg(2+)</name>
        <dbReference type="ChEBI" id="CHEBI:18420"/>
    </ligand>
</feature>
<evidence type="ECO:0000256" key="6">
    <source>
        <dbReference type="ARBA" id="ARBA00023136"/>
    </source>
</evidence>
<feature type="transmembrane region" description="Helical" evidence="8">
    <location>
        <begin position="306"/>
        <end position="325"/>
    </location>
</feature>
<dbReference type="GO" id="GO:0071555">
    <property type="term" value="P:cell wall organization"/>
    <property type="evidence" value="ECO:0007669"/>
    <property type="project" value="TreeGrafter"/>
</dbReference>
<accession>A0A318KYY1</accession>
<feature type="transmembrane region" description="Helical" evidence="8">
    <location>
        <begin position="137"/>
        <end position="156"/>
    </location>
</feature>
<organism evidence="9 10">
    <name type="scientific">Rivihabitans pingtungensis</name>
    <dbReference type="NCBI Taxonomy" id="1054498"/>
    <lineage>
        <taxon>Bacteria</taxon>
        <taxon>Pseudomonadati</taxon>
        <taxon>Pseudomonadota</taxon>
        <taxon>Betaproteobacteria</taxon>
        <taxon>Neisseriales</taxon>
        <taxon>Aquaspirillaceae</taxon>
        <taxon>Rivihabitans</taxon>
    </lineage>
</organism>
<feature type="transmembrane region" description="Helical" evidence="8">
    <location>
        <begin position="218"/>
        <end position="237"/>
    </location>
</feature>
<evidence type="ECO:0000313" key="9">
    <source>
        <dbReference type="EMBL" id="PXX78443.1"/>
    </source>
</evidence>
<keyword evidence="2" id="KW-1003">Cell membrane</keyword>
<feature type="transmembrane region" description="Helical" evidence="8">
    <location>
        <begin position="188"/>
        <end position="206"/>
    </location>
</feature>